<feature type="domain" description="Apical junction molecule ajm1 alpha/beta" evidence="2">
    <location>
        <begin position="720"/>
        <end position="835"/>
    </location>
</feature>
<dbReference type="PANTHER" id="PTHR21517">
    <property type="entry name" value="APICAL JUNCTION COMPONENT 1 HOMOLOG"/>
    <property type="match status" value="1"/>
</dbReference>
<sequence>MTRTDPPDILVSTLYRDIKLNPITGNSQQCDSQMIDKLERHTETINKRHCRSFDFLESLDDPQSFSASMEYPYKRTEHQGHANPDKTSTSQAARSDSKKRSRSKSAPRVKTTFTPVPISVTPPANKRGRDVSQAVPDPIRTSEPHRDSYSSNQAFLNEVHPIKLQPHSPLYVSDCFSEVSKQDQPAITPHVRCRVDIKPDAAVLQHTARRGLSVPRQVRTPTPSECYSGDYRQAYQYTTCMTPSYIQPVDMRRVPSPIMPREYLSREQRTLSNPNIPTKFFYTEDPTRYPVHPSARAYYQDDNSSLTSQGNPGQAVYTRPYSTSEAGPYFAQTPQARAYYGEDPRAYPCQSNGSKVFYSKPYNPPAGQYIPYKAYHTEGRQQPQMSQAYADDWYRSSISGYSNQSSQLTPQRVRQEPVMSPWFANSYVEPNRLVAEVRNHSKSWDNILYPRHDREQAVPRGRSYENLFYQGRHPLFPSDTSQPVILNLSSSPRRYAARSISENSLEKGPNNPGRNTKAGLWFATPEITITDNDIRARNHKQRDQPSESAELTKDRKHNNYSLQQSLEQLDELLADLVIDYKPPTNRKPSQDLLNQIKQLISEDDEKGKIKYSGLESLGGLESIGPLNTPPSSTKTSPDTIKDPDSGCDGLQSLQRSPEEISPDHSTDDNDTMMCANRKCKRTETLFNACLYFKSCHSCYTFYCSRNCRRDDWDSHKENCLYGRISSVCRHMLKYCRENSEIHKVFSRISKAGYLSRGRGILFLGFANPGTADNFLKVGLESLVMSPTYLSLRELDSFKDNLGDYCKDLQQAGNEYDPNECFLLNVSIAVGELVPNRPSPRVQTPTVRKYAKISLASSSPDKNVFKKESDMETLILTPPPGTPDIDKEGKEGMKAREICFINIQRALRTRGVFLRHEYPKIYNQLCEFVESNKRFTPTTIYPIDKRTGKQFMCMIMAASEPRTLDWVGTPHLLDDII</sequence>
<dbReference type="InterPro" id="IPR058586">
    <property type="entry name" value="Ajm-1"/>
</dbReference>
<evidence type="ECO:0000313" key="4">
    <source>
        <dbReference type="Proteomes" id="UP000193380"/>
    </source>
</evidence>
<dbReference type="GO" id="GO:0045216">
    <property type="term" value="P:cell-cell junction organization"/>
    <property type="evidence" value="ECO:0007669"/>
    <property type="project" value="InterPro"/>
</dbReference>
<organism evidence="3 4">
    <name type="scientific">Oncorhynchus mykiss</name>
    <name type="common">Rainbow trout</name>
    <name type="synonym">Salmo gairdneri</name>
    <dbReference type="NCBI Taxonomy" id="8022"/>
    <lineage>
        <taxon>Eukaryota</taxon>
        <taxon>Metazoa</taxon>
        <taxon>Chordata</taxon>
        <taxon>Craniata</taxon>
        <taxon>Vertebrata</taxon>
        <taxon>Euteleostomi</taxon>
        <taxon>Actinopterygii</taxon>
        <taxon>Neopterygii</taxon>
        <taxon>Teleostei</taxon>
        <taxon>Protacanthopterygii</taxon>
        <taxon>Salmoniformes</taxon>
        <taxon>Salmonidae</taxon>
        <taxon>Salmoninae</taxon>
        <taxon>Oncorhynchus</taxon>
    </lineage>
</organism>
<dbReference type="PaxDb" id="8022-A0A060VVL7"/>
<evidence type="ECO:0000313" key="3">
    <source>
        <dbReference type="EMBL" id="CDQ56375.1"/>
    </source>
</evidence>
<dbReference type="AlphaFoldDB" id="A0A060VVL7"/>
<evidence type="ECO:0000259" key="2">
    <source>
        <dbReference type="Pfam" id="PF26649"/>
    </source>
</evidence>
<proteinExistence type="predicted"/>
<dbReference type="GO" id="GO:0043296">
    <property type="term" value="C:apical junction complex"/>
    <property type="evidence" value="ECO:0007669"/>
    <property type="project" value="TreeGrafter"/>
</dbReference>
<feature type="compositionally biased region" description="Basic residues" evidence="1">
    <location>
        <begin position="97"/>
        <end position="107"/>
    </location>
</feature>
<feature type="region of interest" description="Disordered" evidence="1">
    <location>
        <begin position="499"/>
        <end position="557"/>
    </location>
</feature>
<evidence type="ECO:0000256" key="1">
    <source>
        <dbReference type="SAM" id="MobiDB-lite"/>
    </source>
</evidence>
<dbReference type="Pfam" id="PF26649">
    <property type="entry name" value="Ajm-1"/>
    <property type="match status" value="1"/>
</dbReference>
<gene>
    <name evidence="3" type="ORF">GSONMT00078951001</name>
</gene>
<dbReference type="GO" id="GO:0005886">
    <property type="term" value="C:plasma membrane"/>
    <property type="evidence" value="ECO:0007669"/>
    <property type="project" value="TreeGrafter"/>
</dbReference>
<reference evidence="3" key="1">
    <citation type="journal article" date="2014" name="Nat. Commun.">
        <title>The rainbow trout genome provides novel insights into evolution after whole-genome duplication in vertebrates.</title>
        <authorList>
            <person name="Berthelot C."/>
            <person name="Brunet F."/>
            <person name="Chalopin D."/>
            <person name="Juanchich A."/>
            <person name="Bernard M."/>
            <person name="Noel B."/>
            <person name="Bento P."/>
            <person name="Da Silva C."/>
            <person name="Labadie K."/>
            <person name="Alberti A."/>
            <person name="Aury J.M."/>
            <person name="Louis A."/>
            <person name="Dehais P."/>
            <person name="Bardou P."/>
            <person name="Montfort J."/>
            <person name="Klopp C."/>
            <person name="Cabau C."/>
            <person name="Gaspin C."/>
            <person name="Thorgaard G.H."/>
            <person name="Boussaha M."/>
            <person name="Quillet E."/>
            <person name="Guyomard R."/>
            <person name="Galiana D."/>
            <person name="Bobe J."/>
            <person name="Volff J.N."/>
            <person name="Genet C."/>
            <person name="Wincker P."/>
            <person name="Jaillon O."/>
            <person name="Roest Crollius H."/>
            <person name="Guiguen Y."/>
        </authorList>
    </citation>
    <scope>NUCLEOTIDE SEQUENCE [LARGE SCALE GENOMIC DNA]</scope>
</reference>
<dbReference type="EMBL" id="FR904262">
    <property type="protein sequence ID" value="CDQ56375.1"/>
    <property type="molecule type" value="Genomic_DNA"/>
</dbReference>
<accession>A0A060VVL7</accession>
<protein>
    <recommendedName>
        <fullName evidence="2">Apical junction molecule ajm1 alpha/beta domain-containing protein</fullName>
    </recommendedName>
</protein>
<feature type="region of interest" description="Disordered" evidence="1">
    <location>
        <begin position="76"/>
        <end position="150"/>
    </location>
</feature>
<dbReference type="InterPro" id="IPR038825">
    <property type="entry name" value="Apical_junction"/>
</dbReference>
<feature type="region of interest" description="Disordered" evidence="1">
    <location>
        <begin position="619"/>
        <end position="667"/>
    </location>
</feature>
<name>A0A060VVL7_ONCMY</name>
<feature type="compositionally biased region" description="Basic and acidic residues" evidence="1">
    <location>
        <begin position="656"/>
        <end position="667"/>
    </location>
</feature>
<feature type="compositionally biased region" description="Basic and acidic residues" evidence="1">
    <location>
        <begin position="532"/>
        <end position="553"/>
    </location>
</feature>
<dbReference type="STRING" id="8022.A0A060VVL7"/>
<reference evidence="3" key="2">
    <citation type="submission" date="2014-03" db="EMBL/GenBank/DDBJ databases">
        <authorList>
            <person name="Genoscope - CEA"/>
        </authorList>
    </citation>
    <scope>NUCLEOTIDE SEQUENCE</scope>
</reference>
<dbReference type="Proteomes" id="UP000193380">
    <property type="component" value="Unassembled WGS sequence"/>
</dbReference>
<dbReference type="PANTHER" id="PTHR21517:SF4">
    <property type="entry name" value="UN-NAMED HU7912"/>
    <property type="match status" value="1"/>
</dbReference>